<dbReference type="EMBL" id="DS985244">
    <property type="protein sequence ID" value="EDV25821.1"/>
    <property type="molecule type" value="Genomic_DNA"/>
</dbReference>
<dbReference type="GeneID" id="6753067"/>
<dbReference type="PhylomeDB" id="B3RUI7"/>
<dbReference type="HOGENOM" id="CLU_017982_0_0_1"/>
<dbReference type="CTD" id="6753067"/>
<proteinExistence type="predicted"/>
<keyword evidence="1" id="KW-0812">Transmembrane</keyword>
<sequence>MALSMHNLSMFTCVSIFWLFISFHLVVLERVETECHSNCQLSVLNETRIYHDFRKIIKSPSVRVVFFHLYKRNGNDHLRSSVHESPIFYAWLRKDVGEAIFALPTDYITTSLSIYAIFSSELRINITEASTDCYSNITTDLCRGLTIFKVLSKVFHLNLKKNQNFSEIPYGTLCRRNFTIQGNSISSVDYSCCENEDLSDDINFDKCLTPQKILWYAPLMRIFTIILSTTLAGIALTRVVNMYIDSLEKKAEIDSVSVSIINRLKLQTAGYFYLRESTISNRWVQIEHVLMHIVLFFLAAFGGYASVVAQIYPPIFMVFPFIGHLSVPKPIVFRYFGVGILHGLFTIIIIAAHLKEFWLTNSLAYQLKRASLTTLNYKILMRSNYSQLHFQLTIRIKDIINDLRSFHVIKFIKSFLTFIICLPFFIFGAIELLRITLFISEVLAIKLKRNFLFTHSKHRHLNSIMSAILSLVALTYSVFTIAEFWLFFQVIFRTIINVTTFIVAHSVYFSITIVVVIPYVHYIMKLIDSYKKKGNMLPRYIIHLQQKVESRIDDILTAKQGKLEVYFFISGSIDNHIITIDLPEMLQDDRIEQHVRQYLQQILLQTGYGLSDGICRIVFQYSINDNDTDVDVTLPEDYNHCLFFTDNANLTGLLTCISQHLQSKKAGYFQAKLSKVYYKIHNIGDSQCIGIPSELFGYLRYYAPEVSLSLWQIFFNIMVTTCIFLAFILAVLYDSKCWSFTSLSSTIANTPIVYIATVLSLKYLKVAESDEEITKEMLLANLILYRRGYRLFCRRGIEFQPLSQIMQIFYTNPNPRRNSDLLGYKSVS</sequence>
<accession>B3RUI7</accession>
<feature type="transmembrane region" description="Helical" evidence="1">
    <location>
        <begin position="289"/>
        <end position="312"/>
    </location>
</feature>
<protein>
    <submittedName>
        <fullName evidence="3">Uncharacterized protein</fullName>
    </submittedName>
</protein>
<feature type="transmembrane region" description="Helical" evidence="1">
    <location>
        <begin position="495"/>
        <end position="520"/>
    </location>
</feature>
<feature type="signal peptide" evidence="2">
    <location>
        <begin position="1"/>
        <end position="28"/>
    </location>
</feature>
<keyword evidence="4" id="KW-1185">Reference proteome</keyword>
<name>B3RUI7_TRIAD</name>
<feature type="transmembrane region" description="Helical" evidence="1">
    <location>
        <begin position="415"/>
        <end position="444"/>
    </location>
</feature>
<dbReference type="InParanoid" id="B3RUI7"/>
<evidence type="ECO:0000313" key="3">
    <source>
        <dbReference type="EMBL" id="EDV25821.1"/>
    </source>
</evidence>
<evidence type="ECO:0000256" key="1">
    <source>
        <dbReference type="SAM" id="Phobius"/>
    </source>
</evidence>
<keyword evidence="1" id="KW-0472">Membrane</keyword>
<keyword evidence="2" id="KW-0732">Signal</keyword>
<keyword evidence="1" id="KW-1133">Transmembrane helix</keyword>
<feature type="transmembrane region" description="Helical" evidence="1">
    <location>
        <begin position="332"/>
        <end position="354"/>
    </location>
</feature>
<feature type="transmembrane region" description="Helical" evidence="1">
    <location>
        <begin position="464"/>
        <end position="488"/>
    </location>
</feature>
<reference evidence="3 4" key="1">
    <citation type="journal article" date="2008" name="Nature">
        <title>The Trichoplax genome and the nature of placozoans.</title>
        <authorList>
            <person name="Srivastava M."/>
            <person name="Begovic E."/>
            <person name="Chapman J."/>
            <person name="Putnam N.H."/>
            <person name="Hellsten U."/>
            <person name="Kawashima T."/>
            <person name="Kuo A."/>
            <person name="Mitros T."/>
            <person name="Salamov A."/>
            <person name="Carpenter M.L."/>
            <person name="Signorovitch A.Y."/>
            <person name="Moreno M.A."/>
            <person name="Kamm K."/>
            <person name="Grimwood J."/>
            <person name="Schmutz J."/>
            <person name="Shapiro H."/>
            <person name="Grigoriev I.V."/>
            <person name="Buss L.W."/>
            <person name="Schierwater B."/>
            <person name="Dellaporta S.L."/>
            <person name="Rokhsar D.S."/>
        </authorList>
    </citation>
    <scope>NUCLEOTIDE SEQUENCE [LARGE SCALE GENOMIC DNA]</scope>
    <source>
        <strain evidence="3 4">Grell-BS-1999</strain>
    </source>
</reference>
<feature type="chain" id="PRO_5002798458" evidence="2">
    <location>
        <begin position="29"/>
        <end position="828"/>
    </location>
</feature>
<feature type="transmembrane region" description="Helical" evidence="1">
    <location>
        <begin position="710"/>
        <end position="733"/>
    </location>
</feature>
<dbReference type="Proteomes" id="UP000009022">
    <property type="component" value="Unassembled WGS sequence"/>
</dbReference>
<dbReference type="RefSeq" id="XP_002111854.1">
    <property type="nucleotide sequence ID" value="XM_002111818.1"/>
</dbReference>
<evidence type="ECO:0000256" key="2">
    <source>
        <dbReference type="SAM" id="SignalP"/>
    </source>
</evidence>
<feature type="transmembrane region" description="Helical" evidence="1">
    <location>
        <begin position="213"/>
        <end position="240"/>
    </location>
</feature>
<dbReference type="AlphaFoldDB" id="B3RUI7"/>
<evidence type="ECO:0000313" key="4">
    <source>
        <dbReference type="Proteomes" id="UP000009022"/>
    </source>
</evidence>
<dbReference type="KEGG" id="tad:TRIADDRAFT_55304"/>
<organism evidence="3 4">
    <name type="scientific">Trichoplax adhaerens</name>
    <name type="common">Trichoplax reptans</name>
    <dbReference type="NCBI Taxonomy" id="10228"/>
    <lineage>
        <taxon>Eukaryota</taxon>
        <taxon>Metazoa</taxon>
        <taxon>Placozoa</taxon>
        <taxon>Uniplacotomia</taxon>
        <taxon>Trichoplacea</taxon>
        <taxon>Trichoplacidae</taxon>
        <taxon>Trichoplax</taxon>
    </lineage>
</organism>
<gene>
    <name evidence="3" type="ORF">TRIADDRAFT_55304</name>
</gene>